<accession>A0A836HZC7</accession>
<dbReference type="GeneID" id="94173796"/>
<evidence type="ECO:0000256" key="3">
    <source>
        <dbReference type="ARBA" id="ARBA00022777"/>
    </source>
</evidence>
<feature type="compositionally biased region" description="Basic and acidic residues" evidence="6">
    <location>
        <begin position="461"/>
        <end position="479"/>
    </location>
</feature>
<feature type="binding site" evidence="5">
    <location>
        <position position="1061"/>
    </location>
    <ligand>
        <name>ATP</name>
        <dbReference type="ChEBI" id="CHEBI:30616"/>
    </ligand>
</feature>
<feature type="compositionally biased region" description="Basic and acidic residues" evidence="6">
    <location>
        <begin position="176"/>
        <end position="187"/>
    </location>
</feature>
<evidence type="ECO:0000313" key="9">
    <source>
        <dbReference type="Proteomes" id="UP000674179"/>
    </source>
</evidence>
<feature type="compositionally biased region" description="Polar residues" evidence="6">
    <location>
        <begin position="246"/>
        <end position="263"/>
    </location>
</feature>
<feature type="compositionally biased region" description="Low complexity" evidence="6">
    <location>
        <begin position="550"/>
        <end position="567"/>
    </location>
</feature>
<feature type="compositionally biased region" description="Polar residues" evidence="6">
    <location>
        <begin position="689"/>
        <end position="702"/>
    </location>
</feature>
<feature type="compositionally biased region" description="Polar residues" evidence="6">
    <location>
        <begin position="721"/>
        <end position="735"/>
    </location>
</feature>
<feature type="compositionally biased region" description="Basic residues" evidence="6">
    <location>
        <begin position="620"/>
        <end position="629"/>
    </location>
</feature>
<feature type="compositionally biased region" description="Polar residues" evidence="6">
    <location>
        <begin position="222"/>
        <end position="234"/>
    </location>
</feature>
<feature type="domain" description="Protein kinase" evidence="7">
    <location>
        <begin position="1030"/>
        <end position="1331"/>
    </location>
</feature>
<dbReference type="GO" id="GO:0005524">
    <property type="term" value="F:ATP binding"/>
    <property type="evidence" value="ECO:0007669"/>
    <property type="project" value="UniProtKB-UniRule"/>
</dbReference>
<dbReference type="Gene3D" id="1.10.510.10">
    <property type="entry name" value="Transferase(Phosphotransferase) domain 1"/>
    <property type="match status" value="1"/>
</dbReference>
<dbReference type="KEGG" id="lenr:94173796"/>
<feature type="region of interest" description="Disordered" evidence="6">
    <location>
        <begin position="380"/>
        <end position="417"/>
    </location>
</feature>
<feature type="compositionally biased region" description="Low complexity" evidence="6">
    <location>
        <begin position="486"/>
        <end position="501"/>
    </location>
</feature>
<dbReference type="RefSeq" id="XP_067695527.1">
    <property type="nucleotide sequence ID" value="XM_067838286.1"/>
</dbReference>
<evidence type="ECO:0000256" key="5">
    <source>
        <dbReference type="PROSITE-ProRule" id="PRU10141"/>
    </source>
</evidence>
<dbReference type="SUPFAM" id="SSF56112">
    <property type="entry name" value="Protein kinase-like (PK-like)"/>
    <property type="match status" value="1"/>
</dbReference>
<proteinExistence type="predicted"/>
<dbReference type="PROSITE" id="PS00108">
    <property type="entry name" value="PROTEIN_KINASE_ST"/>
    <property type="match status" value="1"/>
</dbReference>
<dbReference type="InterPro" id="IPR017441">
    <property type="entry name" value="Protein_kinase_ATP_BS"/>
</dbReference>
<dbReference type="InterPro" id="IPR008271">
    <property type="entry name" value="Ser/Thr_kinase_AS"/>
</dbReference>
<sequence length="1354" mass="141511">MDSASRASDSVYGPTYDGSRVFCVVCGAFSDDLVLRKSGRKCRTCVGKPASSYLAKLQKWHASHASSQTLPVRSPSAGFDTPSSVPLGDGLRSHRVLSSESSSLPPTAEGYNNAAGTPEARSNTFRPIEEYISGTSVYRAVVEQAYQSRKIDRSAGGGSSSDQQSLVLGAGGVTRSKSDTFGKDARAKNLPSGSHHNAPSSAATAGGAAGEVLRAPPPLVNQRQATGNAQNSKSGPAKKSCDTVAERQSSTNSFVIPPTSTHTKNTERQERDSHPPAQRGNAAPSRLPPRNGPCVKKSAPKPPSSLPGAAKSPADQKITAKSNGNAPRTSSLSRATASPAPYGAKVTFVTAHCPEGDEVMSDSLNCTFRGGRISPVEATADTQGAHSNAPRSDGAASPKAASRQRLKHALQMAPREGDCVSRSPLATFFDANSNLPAPRAGSRGNSVASTATDRQSASRLPVERSHARRSESTQNRRDAQAPTQRSSAATPPAVALASASPRQVDERGATGTRMSKLSRMPRSSGGAAAVDDARRGGGSNRRGRHDEQSSRGASSSNSESSSSSGSVAASAVSSSSVTVISSAPPEGDDEGAAAAVNGTHTTGRQQSSSNPLGQHVNASPKKRAKKTAKTCRAAEDGGGERASHRLAAASLSGNIDALRIAVQLIPQLSPSASEASTFAPGGGDGALQTRRSSNDESSTTTGDTHSRTDSMRSSSSRTNDGYQRQVCTGGQSGRFTVTRHTRLRSGGSDAIGSTSAAAAASSASGASSVARRRKLRQQGSCPDLTGAGALEVKKISYRLLIQDRHSGEVLLAKERRLYTDIIPALERVKMVAGKELPELPVKRLPSLRFATEGFMEERRVEVESFLKAVALSPFYIRHPDVVKLLGLETYMAGWGSCGSAAGARQPGRLVGAMNTGASPTPQGVADMDSTPKGRAGGGGGSRRSPGYSKGGRVGTDATAASGPGERGAGYLSTDALNAYRASTTGGDGRGAGSGRGLCRTQSCSSFQTTCSSVVRRHKLDEVTMEDLEHIQLGNLIGRGTFGSVYLGLVQTHRGSLMVAVKVMRVGEEVAPAEMESLQRELDVLCAARHKNIIRFLGSSLNTTTRDLRVFTEYVECGTIRSLVDRFGALTMLAIQQYMHQILSGLQYLHSLSIAHRDIKGENILVTKNGRVKLSDFGSSTGTPCGVAAVGAAAAELPSNGGSGGSADSAGDGGLPVGSPQYMAPEVIQGTVKSVVAADIWSLGCVGIEMMDRPIWRESTSTNPFVFLYRISRSGTPPHGLPTDEELATLKAEGRATECEGFSVYQDFLKSCLRVDPAQRPSASELLKHPFMTYPYSKHLRWMSPASLASVAKSS</sequence>
<evidence type="ECO:0000259" key="7">
    <source>
        <dbReference type="PROSITE" id="PS50011"/>
    </source>
</evidence>
<feature type="compositionally biased region" description="Basic and acidic residues" evidence="6">
    <location>
        <begin position="264"/>
        <end position="274"/>
    </location>
</feature>
<feature type="compositionally biased region" description="Polar residues" evidence="6">
    <location>
        <begin position="599"/>
        <end position="612"/>
    </location>
</feature>
<evidence type="ECO:0000313" key="8">
    <source>
        <dbReference type="EMBL" id="KAG5485263.1"/>
    </source>
</evidence>
<dbReference type="InterPro" id="IPR011009">
    <property type="entry name" value="Kinase-like_dom_sf"/>
</dbReference>
<feature type="compositionally biased region" description="Basic and acidic residues" evidence="6">
    <location>
        <begin position="632"/>
        <end position="642"/>
    </location>
</feature>
<feature type="region of interest" description="Disordered" evidence="6">
    <location>
        <begin position="66"/>
        <end position="122"/>
    </location>
</feature>
<name>A0A836HZC7_LEIEN</name>
<dbReference type="EMBL" id="JAFHKP010000007">
    <property type="protein sequence ID" value="KAG5485263.1"/>
    <property type="molecule type" value="Genomic_DNA"/>
</dbReference>
<feature type="compositionally biased region" description="Polar residues" evidence="6">
    <location>
        <begin position="443"/>
        <end position="458"/>
    </location>
</feature>
<feature type="compositionally biased region" description="Polar residues" evidence="6">
    <location>
        <begin position="380"/>
        <end position="390"/>
    </location>
</feature>
<dbReference type="OrthoDB" id="266910at2759"/>
<evidence type="ECO:0000256" key="4">
    <source>
        <dbReference type="ARBA" id="ARBA00022840"/>
    </source>
</evidence>
<keyword evidence="4 5" id="KW-0067">ATP-binding</keyword>
<feature type="region of interest" description="Disordered" evidence="6">
    <location>
        <begin position="670"/>
        <end position="738"/>
    </location>
</feature>
<dbReference type="InterPro" id="IPR000719">
    <property type="entry name" value="Prot_kinase_dom"/>
</dbReference>
<feature type="compositionally biased region" description="Polar residues" evidence="6">
    <location>
        <begin position="319"/>
        <end position="336"/>
    </location>
</feature>
<feature type="compositionally biased region" description="Low complexity" evidence="6">
    <location>
        <begin position="711"/>
        <end position="720"/>
    </location>
</feature>
<feature type="region of interest" description="Disordered" evidence="6">
    <location>
        <begin position="759"/>
        <end position="783"/>
    </location>
</feature>
<dbReference type="Pfam" id="PF00069">
    <property type="entry name" value="Pkinase"/>
    <property type="match status" value="1"/>
</dbReference>
<feature type="region of interest" description="Disordered" evidence="6">
    <location>
        <begin position="222"/>
        <end position="338"/>
    </location>
</feature>
<dbReference type="Proteomes" id="UP000674179">
    <property type="component" value="Chromosome 7"/>
</dbReference>
<feature type="region of interest" description="Disordered" evidence="6">
    <location>
        <begin position="433"/>
        <end position="567"/>
    </location>
</feature>
<feature type="region of interest" description="Disordered" evidence="6">
    <location>
        <begin position="599"/>
        <end position="642"/>
    </location>
</feature>
<dbReference type="PANTHER" id="PTHR48016">
    <property type="entry name" value="MAP KINASE KINASE KINASE SSK2-RELATED-RELATED"/>
    <property type="match status" value="1"/>
</dbReference>
<keyword evidence="9" id="KW-1185">Reference proteome</keyword>
<dbReference type="PROSITE" id="PS00107">
    <property type="entry name" value="PROTEIN_KINASE_ATP"/>
    <property type="match status" value="1"/>
</dbReference>
<feature type="compositionally biased region" description="Polar residues" evidence="6">
    <location>
        <begin position="191"/>
        <end position="201"/>
    </location>
</feature>
<dbReference type="CDD" id="cd06093">
    <property type="entry name" value="PX_domain"/>
    <property type="match status" value="1"/>
</dbReference>
<gene>
    <name evidence="8" type="ORF">CUR178_06626</name>
</gene>
<evidence type="ECO:0000256" key="1">
    <source>
        <dbReference type="ARBA" id="ARBA00022679"/>
    </source>
</evidence>
<protein>
    <recommendedName>
        <fullName evidence="7">Protein kinase domain-containing protein</fullName>
    </recommendedName>
</protein>
<evidence type="ECO:0000256" key="6">
    <source>
        <dbReference type="SAM" id="MobiDB-lite"/>
    </source>
</evidence>
<feature type="compositionally biased region" description="Low complexity" evidence="6">
    <location>
        <begin position="759"/>
        <end position="769"/>
    </location>
</feature>
<dbReference type="InterPro" id="IPR050538">
    <property type="entry name" value="MAP_kinase_kinase_kinase"/>
</dbReference>
<reference evidence="8 9" key="1">
    <citation type="submission" date="2021-02" db="EMBL/GenBank/DDBJ databases">
        <title>Leishmania (Mundinia) enrietti genome sequencing and assembly.</title>
        <authorList>
            <person name="Almutairi H."/>
            <person name="Gatherer D."/>
        </authorList>
    </citation>
    <scope>NUCLEOTIDE SEQUENCE [LARGE SCALE GENOMIC DNA]</scope>
    <source>
        <strain evidence="8">CUR178</strain>
    </source>
</reference>
<dbReference type="SMART" id="SM00220">
    <property type="entry name" value="S_TKc"/>
    <property type="match status" value="1"/>
</dbReference>
<keyword evidence="1" id="KW-0808">Transferase</keyword>
<keyword evidence="3" id="KW-0418">Kinase</keyword>
<keyword evidence="2 5" id="KW-0547">Nucleotide-binding</keyword>
<evidence type="ECO:0000256" key="2">
    <source>
        <dbReference type="ARBA" id="ARBA00022741"/>
    </source>
</evidence>
<dbReference type="PROSITE" id="PS50011">
    <property type="entry name" value="PROTEIN_KINASE_DOM"/>
    <property type="match status" value="1"/>
</dbReference>
<comment type="caution">
    <text evidence="8">The sequence shown here is derived from an EMBL/GenBank/DDBJ whole genome shotgun (WGS) entry which is preliminary data.</text>
</comment>
<dbReference type="PANTHER" id="PTHR48016:SF56">
    <property type="entry name" value="MAPKK KINASE"/>
    <property type="match status" value="1"/>
</dbReference>
<organism evidence="8 9">
    <name type="scientific">Leishmania enriettii</name>
    <dbReference type="NCBI Taxonomy" id="5663"/>
    <lineage>
        <taxon>Eukaryota</taxon>
        <taxon>Discoba</taxon>
        <taxon>Euglenozoa</taxon>
        <taxon>Kinetoplastea</taxon>
        <taxon>Metakinetoplastina</taxon>
        <taxon>Trypanosomatida</taxon>
        <taxon>Trypanosomatidae</taxon>
        <taxon>Leishmaniinae</taxon>
        <taxon>Leishmania</taxon>
    </lineage>
</organism>
<feature type="region of interest" description="Disordered" evidence="6">
    <location>
        <begin position="172"/>
        <end position="208"/>
    </location>
</feature>
<feature type="region of interest" description="Disordered" evidence="6">
    <location>
        <begin position="911"/>
        <end position="968"/>
    </location>
</feature>
<dbReference type="GO" id="GO:0004672">
    <property type="term" value="F:protein kinase activity"/>
    <property type="evidence" value="ECO:0007669"/>
    <property type="project" value="InterPro"/>
</dbReference>